<keyword evidence="4" id="KW-0378">Hydrolase</keyword>
<comment type="similarity">
    <text evidence="1">Belongs to the peptidase M17 family.</text>
</comment>
<dbReference type="Proteomes" id="UP000305654">
    <property type="component" value="Unassembled WGS sequence"/>
</dbReference>
<dbReference type="GO" id="GO:0005737">
    <property type="term" value="C:cytoplasm"/>
    <property type="evidence" value="ECO:0007669"/>
    <property type="project" value="InterPro"/>
</dbReference>
<sequence length="479" mass="50012">MTFMFDRPLDCLVAADRATGVRPVHVVRPESLDDALGRLGGAGKLGGWLRDIGFTAKAGELALLPGEAGVSAALLGIGSGGEPPGPYAYAGLPRGLPPGDWQLEGPELPDADRAVLGFCLGAYGFRPYRDAEPRQPARLVTRSVDPSGDGASGAAQARAIWLARDLINMPANALGPAELADAAREVAAGFGADVSILQGEAIERGYPAIHAVGRGSPRTPRVVRAEWRGSAATGEAPLVSLVGKGVCFDTGGLDLKPSAAMLRMKKDMGGAAIMLGLARLIMERDLPVRLQLRLGCVENSVSGEAMRPSDVIATRAGLHIEIGNTDAEGRLVLCDLLDEACEDRPDVLIDAATLTGAARVALGPDLPALFCNDDALAGALLRGGVEAHDPVWRLPLHAAYDDWLSSSVGHLNNVSSKPMAGAVTAALFLQRFVKKSVPWAHLDTYAWRDSASPGRPEGGDAQGLGACYRGLLQTLNLQG</sequence>
<evidence type="ECO:0000259" key="6">
    <source>
        <dbReference type="PROSITE" id="PS00631"/>
    </source>
</evidence>
<dbReference type="Pfam" id="PF21337">
    <property type="entry name" value="Peptidase_M17_N_1"/>
    <property type="match status" value="1"/>
</dbReference>
<evidence type="ECO:0000256" key="5">
    <source>
        <dbReference type="ARBA" id="ARBA00023211"/>
    </source>
</evidence>
<dbReference type="InterPro" id="IPR048816">
    <property type="entry name" value="Peptidase_M17_N_1"/>
</dbReference>
<accession>A0A5R9J780</accession>
<evidence type="ECO:0000256" key="3">
    <source>
        <dbReference type="ARBA" id="ARBA00022670"/>
    </source>
</evidence>
<protein>
    <submittedName>
        <fullName evidence="7">Leucyl aminopeptidase family protein</fullName>
    </submittedName>
</protein>
<dbReference type="PROSITE" id="PS00631">
    <property type="entry name" value="CYTOSOL_AP"/>
    <property type="match status" value="1"/>
</dbReference>
<dbReference type="GO" id="GO:0030145">
    <property type="term" value="F:manganese ion binding"/>
    <property type="evidence" value="ECO:0007669"/>
    <property type="project" value="InterPro"/>
</dbReference>
<organism evidence="7 8">
    <name type="scientific">Lichenicoccus roseus</name>
    <dbReference type="NCBI Taxonomy" id="2683649"/>
    <lineage>
        <taxon>Bacteria</taxon>
        <taxon>Pseudomonadati</taxon>
        <taxon>Pseudomonadota</taxon>
        <taxon>Alphaproteobacteria</taxon>
        <taxon>Acetobacterales</taxon>
        <taxon>Acetobacteraceae</taxon>
        <taxon>Lichenicoccus</taxon>
    </lineage>
</organism>
<evidence type="ECO:0000256" key="1">
    <source>
        <dbReference type="ARBA" id="ARBA00009528"/>
    </source>
</evidence>
<dbReference type="InterPro" id="IPR000819">
    <property type="entry name" value="Peptidase_M17_C"/>
</dbReference>
<dbReference type="CDD" id="cd00433">
    <property type="entry name" value="Peptidase_M17"/>
    <property type="match status" value="1"/>
</dbReference>
<dbReference type="InterPro" id="IPR011356">
    <property type="entry name" value="Leucine_aapep/pepB"/>
</dbReference>
<dbReference type="Gene3D" id="3.40.220.10">
    <property type="entry name" value="Leucine Aminopeptidase, subunit E, domain 1"/>
    <property type="match status" value="1"/>
</dbReference>
<proteinExistence type="inferred from homology"/>
<gene>
    <name evidence="7" type="ORF">FE263_08840</name>
</gene>
<dbReference type="InterPro" id="IPR043472">
    <property type="entry name" value="Macro_dom-like"/>
</dbReference>
<name>A0A5R9J780_9PROT</name>
<evidence type="ECO:0000313" key="7">
    <source>
        <dbReference type="EMBL" id="TLU73480.1"/>
    </source>
</evidence>
<evidence type="ECO:0000256" key="2">
    <source>
        <dbReference type="ARBA" id="ARBA00022438"/>
    </source>
</evidence>
<reference evidence="7 8" key="1">
    <citation type="submission" date="2019-05" db="EMBL/GenBank/DDBJ databases">
        <authorList>
            <person name="Pankratov T."/>
            <person name="Grouzdev D."/>
        </authorList>
    </citation>
    <scope>NUCLEOTIDE SEQUENCE [LARGE SCALE GENOMIC DNA]</scope>
    <source>
        <strain evidence="7 8">KEBCLARHB70R</strain>
    </source>
</reference>
<feature type="domain" description="Cytosol aminopeptidase" evidence="6">
    <location>
        <begin position="324"/>
        <end position="331"/>
    </location>
</feature>
<dbReference type="GO" id="GO:0070006">
    <property type="term" value="F:metalloaminopeptidase activity"/>
    <property type="evidence" value="ECO:0007669"/>
    <property type="project" value="InterPro"/>
</dbReference>
<keyword evidence="5" id="KW-0464">Manganese</keyword>
<dbReference type="Pfam" id="PF00883">
    <property type="entry name" value="Peptidase_M17"/>
    <property type="match status" value="1"/>
</dbReference>
<comment type="caution">
    <text evidence="7">The sequence shown here is derived from an EMBL/GenBank/DDBJ whole genome shotgun (WGS) entry which is preliminary data.</text>
</comment>
<dbReference type="OrthoDB" id="9809354at2"/>
<keyword evidence="3" id="KW-0645">Protease</keyword>
<keyword evidence="2 7" id="KW-0031">Aminopeptidase</keyword>
<evidence type="ECO:0000256" key="4">
    <source>
        <dbReference type="ARBA" id="ARBA00022801"/>
    </source>
</evidence>
<dbReference type="AlphaFoldDB" id="A0A5R9J780"/>
<dbReference type="GO" id="GO:0006508">
    <property type="term" value="P:proteolysis"/>
    <property type="evidence" value="ECO:0007669"/>
    <property type="project" value="UniProtKB-KW"/>
</dbReference>
<keyword evidence="8" id="KW-1185">Reference proteome</keyword>
<dbReference type="PRINTS" id="PR00481">
    <property type="entry name" value="LAMNOPPTDASE"/>
</dbReference>
<dbReference type="EMBL" id="VCDI01000002">
    <property type="protein sequence ID" value="TLU73480.1"/>
    <property type="molecule type" value="Genomic_DNA"/>
</dbReference>
<dbReference type="PANTHER" id="PTHR11963">
    <property type="entry name" value="LEUCINE AMINOPEPTIDASE-RELATED"/>
    <property type="match status" value="1"/>
</dbReference>
<dbReference type="PANTHER" id="PTHR11963:SF20">
    <property type="entry name" value="PEPTIDASE B"/>
    <property type="match status" value="1"/>
</dbReference>
<dbReference type="Gene3D" id="3.40.630.10">
    <property type="entry name" value="Zn peptidases"/>
    <property type="match status" value="1"/>
</dbReference>
<dbReference type="SUPFAM" id="SSF53187">
    <property type="entry name" value="Zn-dependent exopeptidases"/>
    <property type="match status" value="1"/>
</dbReference>
<evidence type="ECO:0000313" key="8">
    <source>
        <dbReference type="Proteomes" id="UP000305654"/>
    </source>
</evidence>